<name>A0A2P5AKH1_PARAD</name>
<dbReference type="AlphaFoldDB" id="A0A2P5AKH1"/>
<dbReference type="Proteomes" id="UP000237105">
    <property type="component" value="Unassembled WGS sequence"/>
</dbReference>
<organism evidence="1 2">
    <name type="scientific">Parasponia andersonii</name>
    <name type="common">Sponia andersonii</name>
    <dbReference type="NCBI Taxonomy" id="3476"/>
    <lineage>
        <taxon>Eukaryota</taxon>
        <taxon>Viridiplantae</taxon>
        <taxon>Streptophyta</taxon>
        <taxon>Embryophyta</taxon>
        <taxon>Tracheophyta</taxon>
        <taxon>Spermatophyta</taxon>
        <taxon>Magnoliopsida</taxon>
        <taxon>eudicotyledons</taxon>
        <taxon>Gunneridae</taxon>
        <taxon>Pentapetalae</taxon>
        <taxon>rosids</taxon>
        <taxon>fabids</taxon>
        <taxon>Rosales</taxon>
        <taxon>Cannabaceae</taxon>
        <taxon>Parasponia</taxon>
    </lineage>
</organism>
<dbReference type="EMBL" id="JXTB01000544">
    <property type="protein sequence ID" value="PON37048.1"/>
    <property type="molecule type" value="Genomic_DNA"/>
</dbReference>
<accession>A0A2P5AKH1</accession>
<evidence type="ECO:0000313" key="1">
    <source>
        <dbReference type="EMBL" id="PON37048.1"/>
    </source>
</evidence>
<protein>
    <submittedName>
        <fullName evidence="1">Uncharacterized protein</fullName>
    </submittedName>
</protein>
<sequence>MKDPEDAKQLAKMMEQERVFEFLASLNSEFDEVSGRVSGKEPFSSLEECFSSVSNEEDRKAILIRTPSAEHSIDVLALKSKFKNSIPMMLEDKTETRREKQILDGVTTVINPDI</sequence>
<proteinExistence type="predicted"/>
<reference evidence="2" key="1">
    <citation type="submission" date="2016-06" db="EMBL/GenBank/DDBJ databases">
        <title>Parallel loss of symbiosis genes in relatives of nitrogen-fixing non-legume Parasponia.</title>
        <authorList>
            <person name="Van Velzen R."/>
            <person name="Holmer R."/>
            <person name="Bu F."/>
            <person name="Rutten L."/>
            <person name="Van Zeijl A."/>
            <person name="Liu W."/>
            <person name="Santuari L."/>
            <person name="Cao Q."/>
            <person name="Sharma T."/>
            <person name="Shen D."/>
            <person name="Roswanjaya Y."/>
            <person name="Wardhani T."/>
            <person name="Kalhor M.S."/>
            <person name="Jansen J."/>
            <person name="Van den Hoogen J."/>
            <person name="Gungor B."/>
            <person name="Hartog M."/>
            <person name="Hontelez J."/>
            <person name="Verver J."/>
            <person name="Yang W.-C."/>
            <person name="Schijlen E."/>
            <person name="Repin R."/>
            <person name="Schilthuizen M."/>
            <person name="Schranz E."/>
            <person name="Heidstra R."/>
            <person name="Miyata K."/>
            <person name="Fedorova E."/>
            <person name="Kohlen W."/>
            <person name="Bisseling T."/>
            <person name="Smit S."/>
            <person name="Geurts R."/>
        </authorList>
    </citation>
    <scope>NUCLEOTIDE SEQUENCE [LARGE SCALE GENOMIC DNA]</scope>
    <source>
        <strain evidence="2">cv. WU1-14</strain>
    </source>
</reference>
<evidence type="ECO:0000313" key="2">
    <source>
        <dbReference type="Proteomes" id="UP000237105"/>
    </source>
</evidence>
<keyword evidence="2" id="KW-1185">Reference proteome</keyword>
<dbReference type="OrthoDB" id="1736872at2759"/>
<gene>
    <name evidence="1" type="ORF">PanWU01x14_323310</name>
</gene>
<comment type="caution">
    <text evidence="1">The sequence shown here is derived from an EMBL/GenBank/DDBJ whole genome shotgun (WGS) entry which is preliminary data.</text>
</comment>